<sequence length="383" mass="44255">MEFLAQEQKIYPQLLSRYQKLQELFISKLYHELTEELLQFVRDPECRKTDPEPNLPRLYREFIKLFQQKINAIKLVIICTEISSQFQEPSQSQLFLENLLSQLDEKASKASLLCQMEISRLKLQRGSAFHEDVKVFLEKNQSVVEGLVGAEPVVHASYYRIACDYFGIVGPAEKFYKNALMFLAYTDEEVISEKEKFEMAQNLSIAAITGTGVFNFGEVLATPILKALDGTPKQWLSDLLRVFNRGDIDKYNEIVSQHSEEYFAQPAFVSKSDYIKEKLALLALMRLIFERASHDRNVSFVEIANVTRLGLEQVEWLIMRSLSCGLIKGSIDQVDTLFRVTWVQPRVLDTAQLSALSCHMEEWEKKVYSTLLYVEEQTPELFQ</sequence>
<evidence type="ECO:0000259" key="2">
    <source>
        <dbReference type="PROSITE" id="PS50250"/>
    </source>
</evidence>
<dbReference type="GO" id="GO:0008541">
    <property type="term" value="C:proteasome regulatory particle, lid subcomplex"/>
    <property type="evidence" value="ECO:0007669"/>
    <property type="project" value="TreeGrafter"/>
</dbReference>
<dbReference type="Pfam" id="PF22037">
    <property type="entry name" value="PSD13_N"/>
    <property type="match status" value="1"/>
</dbReference>
<comment type="caution">
    <text evidence="3">The sequence shown here is derived from an EMBL/GenBank/DDBJ whole genome shotgun (WGS) entry which is preliminary data.</text>
</comment>
<dbReference type="Proteomes" id="UP000053237">
    <property type="component" value="Unassembled WGS sequence"/>
</dbReference>
<dbReference type="STRING" id="65357.A0A024G065"/>
<dbReference type="PANTHER" id="PTHR10539:SF0">
    <property type="entry name" value="26S PROTEASOME NON-ATPASE REGULATORY SUBUNIT 13"/>
    <property type="match status" value="1"/>
</dbReference>
<dbReference type="EMBL" id="CAIX01000007">
    <property type="protein sequence ID" value="CCI40242.1"/>
    <property type="molecule type" value="Genomic_DNA"/>
</dbReference>
<dbReference type="OrthoDB" id="1093at2759"/>
<evidence type="ECO:0000313" key="3">
    <source>
        <dbReference type="EMBL" id="CCI40242.1"/>
    </source>
</evidence>
<dbReference type="Pfam" id="PF01399">
    <property type="entry name" value="PCI"/>
    <property type="match status" value="1"/>
</dbReference>
<protein>
    <recommendedName>
        <fullName evidence="2">PCI domain-containing protein</fullName>
    </recommendedName>
</protein>
<organism evidence="3 4">
    <name type="scientific">Albugo candida</name>
    <dbReference type="NCBI Taxonomy" id="65357"/>
    <lineage>
        <taxon>Eukaryota</taxon>
        <taxon>Sar</taxon>
        <taxon>Stramenopiles</taxon>
        <taxon>Oomycota</taxon>
        <taxon>Peronosporomycetes</taxon>
        <taxon>Albuginales</taxon>
        <taxon>Albuginaceae</taxon>
        <taxon>Albugo</taxon>
    </lineage>
</organism>
<dbReference type="FunCoup" id="A0A024G065">
    <property type="interactions" value="857"/>
</dbReference>
<dbReference type="InParanoid" id="A0A024G065"/>
<proteinExistence type="predicted"/>
<name>A0A024G065_9STRA</name>
<dbReference type="InterPro" id="IPR035298">
    <property type="entry name" value="PSMD13"/>
</dbReference>
<dbReference type="GO" id="GO:0006511">
    <property type="term" value="P:ubiquitin-dependent protein catabolic process"/>
    <property type="evidence" value="ECO:0007669"/>
    <property type="project" value="TreeGrafter"/>
</dbReference>
<evidence type="ECO:0000313" key="4">
    <source>
        <dbReference type="Proteomes" id="UP000053237"/>
    </source>
</evidence>
<dbReference type="PANTHER" id="PTHR10539">
    <property type="entry name" value="26S PROTEASOME NON-ATPASE REGULATORY SUBUNIT 13"/>
    <property type="match status" value="1"/>
</dbReference>
<feature type="domain" description="PCI" evidence="2">
    <location>
        <begin position="174"/>
        <end position="345"/>
    </location>
</feature>
<dbReference type="InterPro" id="IPR000717">
    <property type="entry name" value="PCI_dom"/>
</dbReference>
<dbReference type="GO" id="GO:0005829">
    <property type="term" value="C:cytosol"/>
    <property type="evidence" value="ECO:0007669"/>
    <property type="project" value="TreeGrafter"/>
</dbReference>
<dbReference type="GO" id="GO:0005634">
    <property type="term" value="C:nucleus"/>
    <property type="evidence" value="ECO:0007669"/>
    <property type="project" value="TreeGrafter"/>
</dbReference>
<gene>
    <name evidence="3" type="ORF">BN9_010260</name>
</gene>
<reference evidence="3 4" key="1">
    <citation type="submission" date="2012-05" db="EMBL/GenBank/DDBJ databases">
        <title>Recombination and specialization in a pathogen metapopulation.</title>
        <authorList>
            <person name="Gardiner A."/>
            <person name="Kemen E."/>
            <person name="Schultz-Larsen T."/>
            <person name="MacLean D."/>
            <person name="Van Oosterhout C."/>
            <person name="Jones J.D.G."/>
        </authorList>
    </citation>
    <scope>NUCLEOTIDE SEQUENCE [LARGE SCALE GENOMIC DNA]</scope>
    <source>
        <strain evidence="3 4">Ac Nc2</strain>
    </source>
</reference>
<dbReference type="PROSITE" id="PS50250">
    <property type="entry name" value="PCI"/>
    <property type="match status" value="1"/>
</dbReference>
<keyword evidence="4" id="KW-1185">Reference proteome</keyword>
<evidence type="ECO:0000256" key="1">
    <source>
        <dbReference type="ARBA" id="ARBA00022942"/>
    </source>
</evidence>
<dbReference type="GO" id="GO:0005198">
    <property type="term" value="F:structural molecule activity"/>
    <property type="evidence" value="ECO:0007669"/>
    <property type="project" value="TreeGrafter"/>
</dbReference>
<dbReference type="AlphaFoldDB" id="A0A024G065"/>
<keyword evidence="1" id="KW-0647">Proteasome</keyword>
<accession>A0A024G065</accession>
<dbReference type="InterPro" id="IPR054179">
    <property type="entry name" value="PSD13_N"/>
</dbReference>
<dbReference type="SMART" id="SM00088">
    <property type="entry name" value="PINT"/>
    <property type="match status" value="1"/>
</dbReference>